<dbReference type="Gene3D" id="1.10.533.10">
    <property type="entry name" value="Death Domain, Fas"/>
    <property type="match status" value="1"/>
</dbReference>
<reference evidence="11" key="1">
    <citation type="submission" date="2023-07" db="EMBL/GenBank/DDBJ databases">
        <title>Chromosome-level Genome Assembly of Striped Snakehead (Channa striata).</title>
        <authorList>
            <person name="Liu H."/>
        </authorList>
    </citation>
    <scope>NUCLEOTIDE SEQUENCE</scope>
    <source>
        <strain evidence="11">Gz</strain>
        <tissue evidence="11">Muscle</tissue>
    </source>
</reference>
<comment type="caution">
    <text evidence="6">Lacks conserved residue(s) required for the propagation of feature annotation.</text>
</comment>
<evidence type="ECO:0008006" key="13">
    <source>
        <dbReference type="Google" id="ProtNLM"/>
    </source>
</evidence>
<protein>
    <recommendedName>
        <fullName evidence="13">Apoptosis-mediating surface antigen FAS</fullName>
    </recommendedName>
</protein>
<keyword evidence="5" id="KW-0325">Glycoprotein</keyword>
<feature type="disulfide bond" evidence="6">
    <location>
        <begin position="95"/>
        <end position="110"/>
    </location>
</feature>
<keyword evidence="2 8" id="KW-0732">Signal</keyword>
<keyword evidence="4 6" id="KW-1015">Disulfide bond</keyword>
<dbReference type="Pfam" id="PF00020">
    <property type="entry name" value="TNFR_c6"/>
    <property type="match status" value="2"/>
</dbReference>
<feature type="domain" description="TNFR-Cys" evidence="10">
    <location>
        <begin position="138"/>
        <end position="181"/>
    </location>
</feature>
<evidence type="ECO:0000256" key="5">
    <source>
        <dbReference type="ARBA" id="ARBA00023180"/>
    </source>
</evidence>
<dbReference type="SMART" id="SM00208">
    <property type="entry name" value="TNFR"/>
    <property type="match status" value="2"/>
</dbReference>
<dbReference type="PROSITE" id="PS50050">
    <property type="entry name" value="TNFR_NGFR_2"/>
    <property type="match status" value="2"/>
</dbReference>
<feature type="signal peptide" evidence="8">
    <location>
        <begin position="1"/>
        <end position="34"/>
    </location>
</feature>
<keyword evidence="7" id="KW-1133">Transmembrane helix</keyword>
<evidence type="ECO:0000256" key="3">
    <source>
        <dbReference type="ARBA" id="ARBA00022737"/>
    </source>
</evidence>
<dbReference type="EMBL" id="JAUPFM010000017">
    <property type="protein sequence ID" value="KAK2824389.1"/>
    <property type="molecule type" value="Genomic_DNA"/>
</dbReference>
<evidence type="ECO:0000256" key="2">
    <source>
        <dbReference type="ARBA" id="ARBA00022729"/>
    </source>
</evidence>
<evidence type="ECO:0000259" key="10">
    <source>
        <dbReference type="PROSITE" id="PS50050"/>
    </source>
</evidence>
<dbReference type="GO" id="GO:0097049">
    <property type="term" value="P:motor neuron apoptotic process"/>
    <property type="evidence" value="ECO:0007669"/>
    <property type="project" value="TreeGrafter"/>
</dbReference>
<dbReference type="GO" id="GO:0097527">
    <property type="term" value="P:necroptotic signaling pathway"/>
    <property type="evidence" value="ECO:0007669"/>
    <property type="project" value="TreeGrafter"/>
</dbReference>
<keyword evidence="3" id="KW-0677">Repeat</keyword>
<organism evidence="11 12">
    <name type="scientific">Channa striata</name>
    <name type="common">Snakehead murrel</name>
    <name type="synonym">Ophicephalus striatus</name>
    <dbReference type="NCBI Taxonomy" id="64152"/>
    <lineage>
        <taxon>Eukaryota</taxon>
        <taxon>Metazoa</taxon>
        <taxon>Chordata</taxon>
        <taxon>Craniata</taxon>
        <taxon>Vertebrata</taxon>
        <taxon>Euteleostomi</taxon>
        <taxon>Actinopterygii</taxon>
        <taxon>Neopterygii</taxon>
        <taxon>Teleostei</taxon>
        <taxon>Neoteleostei</taxon>
        <taxon>Acanthomorphata</taxon>
        <taxon>Anabantaria</taxon>
        <taxon>Anabantiformes</taxon>
        <taxon>Channoidei</taxon>
        <taxon>Channidae</taxon>
        <taxon>Channa</taxon>
    </lineage>
</organism>
<dbReference type="Pfam" id="PF00531">
    <property type="entry name" value="Death"/>
    <property type="match status" value="1"/>
</dbReference>
<feature type="repeat" description="TNFR-Cys" evidence="6">
    <location>
        <begin position="138"/>
        <end position="181"/>
    </location>
</feature>
<evidence type="ECO:0000256" key="7">
    <source>
        <dbReference type="SAM" id="Phobius"/>
    </source>
</evidence>
<evidence type="ECO:0000313" key="12">
    <source>
        <dbReference type="Proteomes" id="UP001187415"/>
    </source>
</evidence>
<dbReference type="SUPFAM" id="SSF47986">
    <property type="entry name" value="DEATH domain"/>
    <property type="match status" value="1"/>
</dbReference>
<accession>A0AA88LUE5</accession>
<dbReference type="InterPro" id="IPR001368">
    <property type="entry name" value="TNFR/NGFR_Cys_rich_reg"/>
</dbReference>
<dbReference type="GO" id="GO:0009897">
    <property type="term" value="C:external side of plasma membrane"/>
    <property type="evidence" value="ECO:0007669"/>
    <property type="project" value="TreeGrafter"/>
</dbReference>
<dbReference type="GO" id="GO:0005031">
    <property type="term" value="F:tumor necrosis factor receptor activity"/>
    <property type="evidence" value="ECO:0007669"/>
    <property type="project" value="TreeGrafter"/>
</dbReference>
<gene>
    <name evidence="11" type="ORF">Q5P01_021564</name>
</gene>
<dbReference type="PANTHER" id="PTHR46874">
    <property type="entry name" value="TUMOR NECROSIS FACTOR RECEPTOR SUPERFAMILY MEMBER 6"/>
    <property type="match status" value="1"/>
</dbReference>
<dbReference type="AlphaFoldDB" id="A0AA88LUE5"/>
<dbReference type="SUPFAM" id="SSF57586">
    <property type="entry name" value="TNF receptor-like"/>
    <property type="match status" value="1"/>
</dbReference>
<keyword evidence="1" id="KW-0053">Apoptosis</keyword>
<dbReference type="GO" id="GO:0006924">
    <property type="term" value="P:activation-induced cell death of T cells"/>
    <property type="evidence" value="ECO:0007669"/>
    <property type="project" value="TreeGrafter"/>
</dbReference>
<dbReference type="Gene3D" id="2.10.50.10">
    <property type="entry name" value="Tumor Necrosis Factor Receptor, subunit A, domain 2"/>
    <property type="match status" value="2"/>
</dbReference>
<evidence type="ECO:0000256" key="8">
    <source>
        <dbReference type="SAM" id="SignalP"/>
    </source>
</evidence>
<keyword evidence="7" id="KW-0472">Membrane</keyword>
<keyword evidence="12" id="KW-1185">Reference proteome</keyword>
<feature type="domain" description="TNFR-Cys" evidence="10">
    <location>
        <begin position="94"/>
        <end position="137"/>
    </location>
</feature>
<dbReference type="Proteomes" id="UP001187415">
    <property type="component" value="Unassembled WGS sequence"/>
</dbReference>
<feature type="repeat" description="TNFR-Cys" evidence="6">
    <location>
        <begin position="94"/>
        <end position="137"/>
    </location>
</feature>
<dbReference type="PROSITE" id="PS50017">
    <property type="entry name" value="DEATH_DOMAIN"/>
    <property type="match status" value="1"/>
</dbReference>
<evidence type="ECO:0000256" key="4">
    <source>
        <dbReference type="ARBA" id="ARBA00023157"/>
    </source>
</evidence>
<dbReference type="CDD" id="cd12087">
    <property type="entry name" value="TM_EGFR-like"/>
    <property type="match status" value="1"/>
</dbReference>
<dbReference type="PROSITE" id="PS51257">
    <property type="entry name" value="PROKAR_LIPOPROTEIN"/>
    <property type="match status" value="1"/>
</dbReference>
<keyword evidence="7" id="KW-0812">Transmembrane</keyword>
<sequence>MARHHRRPEWTRVFVFMGLPLLLLLLLSLACCSASPPTEGRVRGRSPEGLLRNRRQVCADGTYEHDGVTCCLCAAGMKLKDHCVSTQVYGNCTLCDRNTYNAHPNSKTSCDPCTSCDQPNANLEVEDICTAGGDTRCRCKKDHFCILKSLDSPGQCRICQPCKTCPAGVEIACTATNDTVCQEEDENRVGKAIGITLAILIALIGAIGLAVFLRRKRRQRPPEREETLLCRDLQPYLIEIVDVVGWKDMKAIALASKIPRATIEFCERDNPRDAQQQTLQLLETWIESEGRNASKNLIQMLRKNHKNGKADRLIHILSGDSETA</sequence>
<dbReference type="GO" id="GO:0097192">
    <property type="term" value="P:extrinsic apoptotic signaling pathway in absence of ligand"/>
    <property type="evidence" value="ECO:0007669"/>
    <property type="project" value="TreeGrafter"/>
</dbReference>
<dbReference type="PANTHER" id="PTHR46874:SF1">
    <property type="entry name" value="TUMOR NECROSIS FACTOR RECEPTOR SUPERFAMILY MEMBER 6"/>
    <property type="match status" value="1"/>
</dbReference>
<evidence type="ECO:0000256" key="6">
    <source>
        <dbReference type="PROSITE-ProRule" id="PRU00206"/>
    </source>
</evidence>
<evidence type="ECO:0000256" key="1">
    <source>
        <dbReference type="ARBA" id="ARBA00022703"/>
    </source>
</evidence>
<feature type="chain" id="PRO_5041714741" description="Apoptosis-mediating surface antigen FAS" evidence="8">
    <location>
        <begin position="35"/>
        <end position="324"/>
    </location>
</feature>
<name>A0AA88LUE5_CHASR</name>
<dbReference type="GO" id="GO:0031265">
    <property type="term" value="C:CD95 death-inducing signaling complex"/>
    <property type="evidence" value="ECO:0007669"/>
    <property type="project" value="TreeGrafter"/>
</dbReference>
<evidence type="ECO:0000259" key="9">
    <source>
        <dbReference type="PROSITE" id="PS50017"/>
    </source>
</evidence>
<dbReference type="GO" id="GO:0043066">
    <property type="term" value="P:negative regulation of apoptotic process"/>
    <property type="evidence" value="ECO:0007669"/>
    <property type="project" value="TreeGrafter"/>
</dbReference>
<evidence type="ECO:0000313" key="11">
    <source>
        <dbReference type="EMBL" id="KAK2824389.1"/>
    </source>
</evidence>
<feature type="domain" description="Death" evidence="9">
    <location>
        <begin position="248"/>
        <end position="317"/>
    </location>
</feature>
<dbReference type="GO" id="GO:0032872">
    <property type="term" value="P:regulation of stress-activated MAPK cascade"/>
    <property type="evidence" value="ECO:0007669"/>
    <property type="project" value="TreeGrafter"/>
</dbReference>
<proteinExistence type="predicted"/>
<comment type="caution">
    <text evidence="11">The sequence shown here is derived from an EMBL/GenBank/DDBJ whole genome shotgun (WGS) entry which is preliminary data.</text>
</comment>
<feature type="transmembrane region" description="Helical" evidence="7">
    <location>
        <begin position="192"/>
        <end position="213"/>
    </location>
</feature>
<dbReference type="InterPro" id="IPR000488">
    <property type="entry name" value="Death_dom"/>
</dbReference>
<dbReference type="GO" id="GO:0045121">
    <property type="term" value="C:membrane raft"/>
    <property type="evidence" value="ECO:0007669"/>
    <property type="project" value="TreeGrafter"/>
</dbReference>
<dbReference type="InterPro" id="IPR011029">
    <property type="entry name" value="DEATH-like_dom_sf"/>
</dbReference>